<dbReference type="Proteomes" id="UP000534294">
    <property type="component" value="Unassembled WGS sequence"/>
</dbReference>
<keyword evidence="6" id="KW-0548">Nucleotidyltransferase</keyword>
<dbReference type="EMBL" id="JACHIF010000010">
    <property type="protein sequence ID" value="MBB5039841.1"/>
    <property type="molecule type" value="Genomic_DNA"/>
</dbReference>
<dbReference type="InterPro" id="IPR001001">
    <property type="entry name" value="DNA_polIII_beta"/>
</dbReference>
<proteinExistence type="inferred from homology"/>
<keyword evidence="15" id="KW-1185">Reference proteome</keyword>
<evidence type="ECO:0000256" key="11">
    <source>
        <dbReference type="ARBA" id="ARBA00033276"/>
    </source>
</evidence>
<feature type="compositionally biased region" description="Polar residues" evidence="12">
    <location>
        <begin position="458"/>
        <end position="469"/>
    </location>
</feature>
<evidence type="ECO:0000256" key="12">
    <source>
        <dbReference type="SAM" id="MobiDB-lite"/>
    </source>
</evidence>
<comment type="subcellular location">
    <subcellularLocation>
        <location evidence="1">Cytoplasm</location>
    </subcellularLocation>
</comment>
<keyword evidence="4" id="KW-0963">Cytoplasm</keyword>
<evidence type="ECO:0000256" key="4">
    <source>
        <dbReference type="ARBA" id="ARBA00022490"/>
    </source>
</evidence>
<dbReference type="GO" id="GO:0009360">
    <property type="term" value="C:DNA polymerase III complex"/>
    <property type="evidence" value="ECO:0007669"/>
    <property type="project" value="InterPro"/>
</dbReference>
<evidence type="ECO:0000256" key="7">
    <source>
        <dbReference type="ARBA" id="ARBA00022705"/>
    </source>
</evidence>
<evidence type="ECO:0000256" key="1">
    <source>
        <dbReference type="ARBA" id="ARBA00004496"/>
    </source>
</evidence>
<evidence type="ECO:0000256" key="10">
    <source>
        <dbReference type="ARBA" id="ARBA00030988"/>
    </source>
</evidence>
<keyword evidence="8" id="KW-0239">DNA-directed DNA polymerase</keyword>
<feature type="domain" description="DNA polymerase III beta sliding clamp N-terminal" evidence="13">
    <location>
        <begin position="14"/>
        <end position="124"/>
    </location>
</feature>
<dbReference type="RefSeq" id="WP_184211987.1">
    <property type="nucleotide sequence ID" value="NZ_JACHIF010000010.1"/>
</dbReference>
<keyword evidence="7" id="KW-0235">DNA replication</keyword>
<evidence type="ECO:0000256" key="2">
    <source>
        <dbReference type="ARBA" id="ARBA00010752"/>
    </source>
</evidence>
<dbReference type="InterPro" id="IPR046938">
    <property type="entry name" value="DNA_clamp_sf"/>
</dbReference>
<accession>A0A7W7YP96</accession>
<dbReference type="CDD" id="cd00140">
    <property type="entry name" value="beta_clamp"/>
    <property type="match status" value="1"/>
</dbReference>
<name>A0A7W7YP96_9BACT</name>
<comment type="caution">
    <text evidence="14">The sequence shown here is derived from an EMBL/GenBank/DDBJ whole genome shotgun (WGS) entry which is preliminary data.</text>
</comment>
<organism evidence="14 15">
    <name type="scientific">Prosthecobacter dejongeii</name>
    <dbReference type="NCBI Taxonomy" id="48465"/>
    <lineage>
        <taxon>Bacteria</taxon>
        <taxon>Pseudomonadati</taxon>
        <taxon>Verrucomicrobiota</taxon>
        <taxon>Verrucomicrobiia</taxon>
        <taxon>Verrucomicrobiales</taxon>
        <taxon>Verrucomicrobiaceae</taxon>
        <taxon>Prosthecobacter</taxon>
    </lineage>
</organism>
<evidence type="ECO:0000256" key="8">
    <source>
        <dbReference type="ARBA" id="ARBA00022932"/>
    </source>
</evidence>
<evidence type="ECO:0000256" key="6">
    <source>
        <dbReference type="ARBA" id="ARBA00022695"/>
    </source>
</evidence>
<evidence type="ECO:0000313" key="15">
    <source>
        <dbReference type="Proteomes" id="UP000534294"/>
    </source>
</evidence>
<dbReference type="SMART" id="SM00480">
    <property type="entry name" value="POL3Bc"/>
    <property type="match status" value="1"/>
</dbReference>
<feature type="region of interest" description="Disordered" evidence="12">
    <location>
        <begin position="366"/>
        <end position="416"/>
    </location>
</feature>
<dbReference type="Gene3D" id="3.10.150.10">
    <property type="entry name" value="DNA Polymerase III, subunit A, domain 2"/>
    <property type="match status" value="1"/>
</dbReference>
<sequence length="475" mass="53338">MKPIVLPIAELKAALTGLGKVITPKATLPLLKHVKIDRNADGWIALTGTDLDHFVTVRFEHPSEGPPATVLVPYDQLLHTVKSCGKGEQIRITTDPENLAIQFSLGGQIGETKIKLLPVTDFPVTPRLNHESVPLPAHLRQSFHEAMSCTSTDATRYVLNGTFIDVRNPKANYLVGTDGKHLYSANSFTLPLKQSVLIPSHKFLGWKDFLWDGEWQIKSNEEWVQISSRRWRFVSRQIPDKYPDWQVAVPDPTQAKTHLNLPPDQLEAVIQLIQRLPNHDTQFHTLGMQWKGNTLNLLAKPSAEEPWLHIPLEATQGHGPEVTIFLDRRFLIKALQFGLHHISLFDERSPLRLHAQGKQLIIMPVRSDKAGTSPQPTPIRKVDTATVPQQNPKPPTPNPMLNRPNSDAPESGPSAPAMEEALNLCNLLRDRFQDGLNQIRDLANKLKLLQREQKTSAREMSSVRSTLRTLQGLKL</sequence>
<dbReference type="GO" id="GO:0003677">
    <property type="term" value="F:DNA binding"/>
    <property type="evidence" value="ECO:0007669"/>
    <property type="project" value="UniProtKB-KW"/>
</dbReference>
<reference evidence="14 15" key="1">
    <citation type="submission" date="2020-08" db="EMBL/GenBank/DDBJ databases">
        <title>Genomic Encyclopedia of Type Strains, Phase IV (KMG-IV): sequencing the most valuable type-strain genomes for metagenomic binning, comparative biology and taxonomic classification.</title>
        <authorList>
            <person name="Goeker M."/>
        </authorList>
    </citation>
    <scope>NUCLEOTIDE SEQUENCE [LARGE SCALE GENOMIC DNA]</scope>
    <source>
        <strain evidence="14 15">DSM 12251</strain>
    </source>
</reference>
<dbReference type="GO" id="GO:0003887">
    <property type="term" value="F:DNA-directed DNA polymerase activity"/>
    <property type="evidence" value="ECO:0007669"/>
    <property type="project" value="UniProtKB-KW"/>
</dbReference>
<feature type="region of interest" description="Disordered" evidence="12">
    <location>
        <begin position="455"/>
        <end position="475"/>
    </location>
</feature>
<dbReference type="AlphaFoldDB" id="A0A7W7YP96"/>
<evidence type="ECO:0000256" key="5">
    <source>
        <dbReference type="ARBA" id="ARBA00022679"/>
    </source>
</evidence>
<dbReference type="InterPro" id="IPR022634">
    <property type="entry name" value="DNA_polIII_beta_N"/>
</dbReference>
<dbReference type="GO" id="GO:0005737">
    <property type="term" value="C:cytoplasm"/>
    <property type="evidence" value="ECO:0007669"/>
    <property type="project" value="UniProtKB-SubCell"/>
</dbReference>
<dbReference type="PANTHER" id="PTHR30478">
    <property type="entry name" value="DNA POLYMERASE III SUBUNIT BETA"/>
    <property type="match status" value="1"/>
</dbReference>
<evidence type="ECO:0000256" key="3">
    <source>
        <dbReference type="ARBA" id="ARBA00021035"/>
    </source>
</evidence>
<dbReference type="Gene3D" id="3.70.10.10">
    <property type="match status" value="1"/>
</dbReference>
<dbReference type="PANTHER" id="PTHR30478:SF0">
    <property type="entry name" value="BETA SLIDING CLAMP"/>
    <property type="match status" value="1"/>
</dbReference>
<keyword evidence="9" id="KW-0238">DNA-binding</keyword>
<dbReference type="GO" id="GO:0008408">
    <property type="term" value="F:3'-5' exonuclease activity"/>
    <property type="evidence" value="ECO:0007669"/>
    <property type="project" value="InterPro"/>
</dbReference>
<dbReference type="Pfam" id="PF00712">
    <property type="entry name" value="DNA_pol3_beta"/>
    <property type="match status" value="1"/>
</dbReference>
<evidence type="ECO:0000256" key="9">
    <source>
        <dbReference type="ARBA" id="ARBA00023125"/>
    </source>
</evidence>
<protein>
    <recommendedName>
        <fullName evidence="3">Beta sliding clamp</fullName>
    </recommendedName>
    <alternativeName>
        <fullName evidence="11">Beta-clamp processivity factor</fullName>
    </alternativeName>
    <alternativeName>
        <fullName evidence="10">DNA polymerase III beta sliding clamp subunit</fullName>
    </alternativeName>
</protein>
<keyword evidence="5" id="KW-0808">Transferase</keyword>
<evidence type="ECO:0000259" key="13">
    <source>
        <dbReference type="Pfam" id="PF00712"/>
    </source>
</evidence>
<dbReference type="GO" id="GO:0006271">
    <property type="term" value="P:DNA strand elongation involved in DNA replication"/>
    <property type="evidence" value="ECO:0007669"/>
    <property type="project" value="TreeGrafter"/>
</dbReference>
<gene>
    <name evidence="14" type="ORF">HNQ64_004119</name>
</gene>
<dbReference type="SUPFAM" id="SSF55979">
    <property type="entry name" value="DNA clamp"/>
    <property type="match status" value="2"/>
</dbReference>
<evidence type="ECO:0000313" key="14">
    <source>
        <dbReference type="EMBL" id="MBB5039841.1"/>
    </source>
</evidence>
<comment type="similarity">
    <text evidence="2">Belongs to the beta sliding clamp family.</text>
</comment>